<evidence type="ECO:0000313" key="1">
    <source>
        <dbReference type="EMBL" id="SVA51894.1"/>
    </source>
</evidence>
<dbReference type="EMBL" id="UINC01011814">
    <property type="protein sequence ID" value="SVA51894.1"/>
    <property type="molecule type" value="Genomic_DNA"/>
</dbReference>
<organism evidence="1">
    <name type="scientific">marine metagenome</name>
    <dbReference type="NCBI Taxonomy" id="408172"/>
    <lineage>
        <taxon>unclassified sequences</taxon>
        <taxon>metagenomes</taxon>
        <taxon>ecological metagenomes</taxon>
    </lineage>
</organism>
<proteinExistence type="predicted"/>
<sequence length="86" mass="8920">MARAQDMLDEAITLISGAGQTELADRLSVQREKFFFTSLAGVPLANKVKKAGNALNTDGSAASVAAVEVLVTEIEDKADAPGTVLT</sequence>
<reference evidence="1" key="1">
    <citation type="submission" date="2018-05" db="EMBL/GenBank/DDBJ databases">
        <authorList>
            <person name="Lanie J.A."/>
            <person name="Ng W.-L."/>
            <person name="Kazmierczak K.M."/>
            <person name="Andrzejewski T.M."/>
            <person name="Davidsen T.M."/>
            <person name="Wayne K.J."/>
            <person name="Tettelin H."/>
            <person name="Glass J.I."/>
            <person name="Rusch D."/>
            <person name="Podicherti R."/>
            <person name="Tsui H.-C.T."/>
            <person name="Winkler M.E."/>
        </authorList>
    </citation>
    <scope>NUCLEOTIDE SEQUENCE</scope>
</reference>
<accession>A0A381WHB5</accession>
<protein>
    <submittedName>
        <fullName evidence="1">Uncharacterized protein</fullName>
    </submittedName>
</protein>
<name>A0A381WHB5_9ZZZZ</name>
<dbReference type="AlphaFoldDB" id="A0A381WHB5"/>
<gene>
    <name evidence="1" type="ORF">METZ01_LOCUS104748</name>
</gene>